<feature type="binding site" description="axial binding residue" evidence="10">
    <location>
        <position position="314"/>
    </location>
    <ligand>
        <name>heme</name>
        <dbReference type="ChEBI" id="CHEBI:30413"/>
        <label>4</label>
    </ligand>
    <ligandPart>
        <name>Fe</name>
        <dbReference type="ChEBI" id="CHEBI:18248"/>
    </ligandPart>
</feature>
<feature type="binding site" description="axial binding residue" evidence="10">
    <location>
        <position position="239"/>
    </location>
    <ligand>
        <name>heme</name>
        <dbReference type="ChEBI" id="CHEBI:30413"/>
        <label>3</label>
    </ligand>
    <ligandPart>
        <name>Fe</name>
        <dbReference type="ChEBI" id="CHEBI:18248"/>
    </ligandPart>
</feature>
<feature type="binding site" description="axial binding residue" evidence="10">
    <location>
        <position position="156"/>
    </location>
    <ligand>
        <name>heme</name>
        <dbReference type="ChEBI" id="CHEBI:30413"/>
        <label>2</label>
    </ligand>
    <ligandPart>
        <name>Fe</name>
        <dbReference type="ChEBI" id="CHEBI:18248"/>
    </ligandPart>
</feature>
<dbReference type="InterPro" id="IPR003158">
    <property type="entry name" value="Photosyn_RC_cyt_c-su"/>
</dbReference>
<reference evidence="11 12" key="1">
    <citation type="journal article" date="2010" name="J. Bacteriol.">
        <title>Complete genome sequence of the aerobic facultative methanotroph Methylocella silvestris BL2.</title>
        <authorList>
            <person name="Chen Y."/>
            <person name="Crombie A."/>
            <person name="Rahman M.T."/>
            <person name="Dedysh S.N."/>
            <person name="Liesack W."/>
            <person name="Stott M.B."/>
            <person name="Alam M."/>
            <person name="Theisen A.R."/>
            <person name="Murrell J.C."/>
            <person name="Dunfield P.F."/>
        </authorList>
    </citation>
    <scope>NUCLEOTIDE SEQUENCE [LARGE SCALE GENOMIC DNA]</scope>
    <source>
        <strain evidence="12">DSM 15510 / CIP 108128 / LMG 27833 / NCIMB 13906 / BL2</strain>
    </source>
</reference>
<feature type="binding site" description="axial binding residue" evidence="10">
    <location>
        <position position="144"/>
    </location>
    <ligand>
        <name>heme</name>
        <dbReference type="ChEBI" id="CHEBI:30413"/>
        <label>4</label>
    </ligand>
    <ligandPart>
        <name>Fe</name>
        <dbReference type="ChEBI" id="CHEBI:18248"/>
    </ligandPart>
</feature>
<feature type="binding site" description="covalent" evidence="9">
    <location>
        <position position="152"/>
    </location>
    <ligand>
        <name>heme</name>
        <dbReference type="ChEBI" id="CHEBI:30413"/>
        <label>2</label>
    </ligand>
</feature>
<comment type="function">
    <text evidence="1">The reaction center of purple bacteria contains a tightly bound cytochrome molecule which re-reduces the photo oxidized primary electron donor.</text>
</comment>
<dbReference type="RefSeq" id="WP_012591070.1">
    <property type="nucleotide sequence ID" value="NC_011666.1"/>
</dbReference>
<evidence type="ECO:0000256" key="1">
    <source>
        <dbReference type="ARBA" id="ARBA00003196"/>
    </source>
</evidence>
<evidence type="ECO:0000256" key="7">
    <source>
        <dbReference type="ARBA" id="ARBA00022982"/>
    </source>
</evidence>
<dbReference type="eggNOG" id="ENOG502Z7SF">
    <property type="taxonomic scope" value="Bacteria"/>
</dbReference>
<keyword evidence="4" id="KW-0602">Photosynthesis</keyword>
<accession>B8EPZ6</accession>
<dbReference type="STRING" id="395965.Msil_2060"/>
<feature type="binding site" description="covalent" evidence="9">
    <location>
        <position position="250"/>
    </location>
    <ligand>
        <name>heme</name>
        <dbReference type="ChEBI" id="CHEBI:30413"/>
        <label>3</label>
    </ligand>
</feature>
<dbReference type="SUPFAM" id="SSF48695">
    <property type="entry name" value="Multiheme cytochromes"/>
    <property type="match status" value="1"/>
</dbReference>
<feature type="binding site" description="covalent" evidence="9">
    <location>
        <position position="313"/>
    </location>
    <ligand>
        <name>heme</name>
        <dbReference type="ChEBI" id="CHEBI:30413"/>
        <label>4</label>
    </ligand>
</feature>
<evidence type="ECO:0000256" key="9">
    <source>
        <dbReference type="PIRSR" id="PIRSR000017-1"/>
    </source>
</evidence>
<evidence type="ECO:0000256" key="2">
    <source>
        <dbReference type="ARBA" id="ARBA00015978"/>
    </source>
</evidence>
<dbReference type="PROSITE" id="PS51257">
    <property type="entry name" value="PROKAR_LIPOPROTEIN"/>
    <property type="match status" value="1"/>
</dbReference>
<dbReference type="KEGG" id="msl:Msil_2060"/>
<name>B8EPZ6_METSB</name>
<feature type="binding site" description="covalent" evidence="9">
    <location>
        <position position="253"/>
    </location>
    <ligand>
        <name>heme</name>
        <dbReference type="ChEBI" id="CHEBI:30413"/>
        <label>3</label>
    </ligand>
</feature>
<dbReference type="GO" id="GO:0009055">
    <property type="term" value="F:electron transfer activity"/>
    <property type="evidence" value="ECO:0007669"/>
    <property type="project" value="InterPro"/>
</dbReference>
<comment type="PTM">
    <text evidence="9">Binds 4 heme groups per subunit.</text>
</comment>
<feature type="binding site" description="covalent" evidence="9">
    <location>
        <position position="107"/>
    </location>
    <ligand>
        <name>heme</name>
        <dbReference type="ChEBI" id="CHEBI:30413"/>
        <label>1</label>
    </ligand>
</feature>
<keyword evidence="3" id="KW-0813">Transport</keyword>
<evidence type="ECO:0000313" key="11">
    <source>
        <dbReference type="EMBL" id="ACK51000.1"/>
    </source>
</evidence>
<proteinExistence type="predicted"/>
<dbReference type="GO" id="GO:0005506">
    <property type="term" value="F:iron ion binding"/>
    <property type="evidence" value="ECO:0007669"/>
    <property type="project" value="InterPro"/>
</dbReference>
<dbReference type="GO" id="GO:0030077">
    <property type="term" value="C:plasma membrane light-harvesting complex"/>
    <property type="evidence" value="ECO:0007669"/>
    <property type="project" value="InterPro"/>
</dbReference>
<dbReference type="Proteomes" id="UP000002257">
    <property type="component" value="Chromosome"/>
</dbReference>
<dbReference type="HOGENOM" id="CLU_050380_0_0_5"/>
<dbReference type="OrthoDB" id="9813732at2"/>
<dbReference type="GO" id="GO:0019684">
    <property type="term" value="P:photosynthesis, light reaction"/>
    <property type="evidence" value="ECO:0007669"/>
    <property type="project" value="InterPro"/>
</dbReference>
<keyword evidence="5 9" id="KW-0349">Heme</keyword>
<evidence type="ECO:0000256" key="6">
    <source>
        <dbReference type="ARBA" id="ARBA00022723"/>
    </source>
</evidence>
<evidence type="ECO:0000256" key="10">
    <source>
        <dbReference type="PIRSR" id="PIRSR000017-2"/>
    </source>
</evidence>
<keyword evidence="7" id="KW-0249">Electron transport</keyword>
<feature type="binding site" description="axial binding residue" evidence="10">
    <location>
        <position position="130"/>
    </location>
    <ligand>
        <name>heme</name>
        <dbReference type="ChEBI" id="CHEBI:30413"/>
        <label>2</label>
    </ligand>
    <ligandPart>
        <name>Fe</name>
        <dbReference type="ChEBI" id="CHEBI:18248"/>
    </ligandPart>
</feature>
<keyword evidence="12" id="KW-1185">Reference proteome</keyword>
<feature type="binding site" description="covalent" evidence="9">
    <location>
        <position position="310"/>
    </location>
    <ligand>
        <name>heme</name>
        <dbReference type="ChEBI" id="CHEBI:30413"/>
        <label>4</label>
    </ligand>
</feature>
<dbReference type="CDD" id="cd09224">
    <property type="entry name" value="CytoC_RC"/>
    <property type="match status" value="1"/>
</dbReference>
<dbReference type="NCBIfam" id="NF040706">
    <property type="entry name" value="photo_cyt_PufC"/>
    <property type="match status" value="1"/>
</dbReference>
<keyword evidence="6 10" id="KW-0479">Metal-binding</keyword>
<sequence length="338" mass="37189">MKTTALLSIAALTICLSLGLGGCKEDRLTVKQTGFRGLGMVQINETAALDAIAERNQLPDPIDPVEKSGTPSSKEYQNVKVLGDLDSNELMRLMTAITQWVAPEQGCNYCHNPENLASDELYTKVVARRMIQMTQHINADWTKHVDGVGVTCYTCHRGHPVPANLWFSNSVAEAHGFFGYSPDAKNHPGSFIGLASLQNDPFTKLLDYSQEIRVIGNTALPQKPERPSIKQTELTYGLMMHISKALGVNCTFCHNSRSFFAWDQSTPQRATAWYGIRMVRDLNHNFLEPLKASFPPERLGAGGDVPKINCATCHQGESKPLNGASMIKDFPELAVVGK</sequence>
<gene>
    <name evidence="11" type="ordered locus">Msil_2060</name>
</gene>
<dbReference type="InterPro" id="IPR036280">
    <property type="entry name" value="Multihaem_cyt_sf"/>
</dbReference>
<dbReference type="AlphaFoldDB" id="B8EPZ6"/>
<evidence type="ECO:0000256" key="5">
    <source>
        <dbReference type="ARBA" id="ARBA00022617"/>
    </source>
</evidence>
<protein>
    <recommendedName>
        <fullName evidence="2">Photosynthetic reaction center cytochrome c subunit</fullName>
    </recommendedName>
</protein>
<evidence type="ECO:0000256" key="4">
    <source>
        <dbReference type="ARBA" id="ARBA00022531"/>
    </source>
</evidence>
<dbReference type="Gene3D" id="1.10.468.10">
    <property type="entry name" value="Photosynthetic Reaction Center, subunit C, domain 2"/>
    <property type="match status" value="2"/>
</dbReference>
<keyword evidence="8 10" id="KW-0408">Iron</keyword>
<feature type="binding site" description="covalent" evidence="9">
    <location>
        <position position="155"/>
    </location>
    <ligand>
        <name>heme</name>
        <dbReference type="ChEBI" id="CHEBI:30413"/>
        <label>2</label>
    </ligand>
</feature>
<feature type="binding site" description="axial binding residue" evidence="10">
    <location>
        <position position="111"/>
    </location>
    <ligand>
        <name>heme</name>
        <dbReference type="ChEBI" id="CHEBI:30413"/>
        <label>1</label>
    </ligand>
    <ligandPart>
        <name>Fe</name>
        <dbReference type="ChEBI" id="CHEBI:18248"/>
    </ligandPart>
</feature>
<dbReference type="InterPro" id="IPR023119">
    <property type="entry name" value="Multihaem_cyt_PRC_cyt_su-like"/>
</dbReference>
<organism evidence="11 12">
    <name type="scientific">Methylocella silvestris (strain DSM 15510 / CIP 108128 / LMG 27833 / NCIMB 13906 / BL2)</name>
    <dbReference type="NCBI Taxonomy" id="395965"/>
    <lineage>
        <taxon>Bacteria</taxon>
        <taxon>Pseudomonadati</taxon>
        <taxon>Pseudomonadota</taxon>
        <taxon>Alphaproteobacteria</taxon>
        <taxon>Hyphomicrobiales</taxon>
        <taxon>Beijerinckiaceae</taxon>
        <taxon>Methylocella</taxon>
    </lineage>
</organism>
<evidence type="ECO:0000256" key="3">
    <source>
        <dbReference type="ARBA" id="ARBA00022448"/>
    </source>
</evidence>
<feature type="binding site" description="axial binding residue" evidence="10">
    <location>
        <position position="94"/>
    </location>
    <ligand>
        <name>heme</name>
        <dbReference type="ChEBI" id="CHEBI:30413"/>
        <label>1</label>
    </ligand>
    <ligandPart>
        <name>Fe</name>
        <dbReference type="ChEBI" id="CHEBI:18248"/>
    </ligandPart>
</feature>
<feature type="binding site" description="covalent" evidence="9">
    <location>
        <position position="110"/>
    </location>
    <ligand>
        <name>heme</name>
        <dbReference type="ChEBI" id="CHEBI:30413"/>
        <label>1</label>
    </ligand>
</feature>
<evidence type="ECO:0000313" key="12">
    <source>
        <dbReference type="Proteomes" id="UP000002257"/>
    </source>
</evidence>
<evidence type="ECO:0000256" key="8">
    <source>
        <dbReference type="ARBA" id="ARBA00023004"/>
    </source>
</evidence>
<dbReference type="GO" id="GO:0020037">
    <property type="term" value="F:heme binding"/>
    <property type="evidence" value="ECO:0007669"/>
    <property type="project" value="InterPro"/>
</dbReference>
<feature type="binding site" description="axial binding residue" evidence="10">
    <location>
        <position position="254"/>
    </location>
    <ligand>
        <name>heme</name>
        <dbReference type="ChEBI" id="CHEBI:30413"/>
        <label>3</label>
    </ligand>
    <ligandPart>
        <name>Fe</name>
        <dbReference type="ChEBI" id="CHEBI:18248"/>
    </ligandPart>
</feature>
<dbReference type="Pfam" id="PF02276">
    <property type="entry name" value="CytoC_RC"/>
    <property type="match status" value="1"/>
</dbReference>
<dbReference type="EMBL" id="CP001280">
    <property type="protein sequence ID" value="ACK51000.1"/>
    <property type="molecule type" value="Genomic_DNA"/>
</dbReference>
<dbReference type="PIRSF" id="PIRSF000017">
    <property type="entry name" value="RC_cytochrome"/>
    <property type="match status" value="1"/>
</dbReference>